<dbReference type="RefSeq" id="WP_144985199.1">
    <property type="nucleotide sequence ID" value="NZ_CP037920.1"/>
</dbReference>
<dbReference type="EMBL" id="CP037920">
    <property type="protein sequence ID" value="QDT96796.1"/>
    <property type="molecule type" value="Genomic_DNA"/>
</dbReference>
<evidence type="ECO:0000313" key="2">
    <source>
        <dbReference type="Proteomes" id="UP000318704"/>
    </source>
</evidence>
<sequence length="82" mass="9319">MILKKTGQINATTDSGETVLISSYKRVRHEFDLEKGFIEIDDKVQFLVDHYGRRVNCIEKGNYQIINGRELIDAASDDPAAF</sequence>
<dbReference type="Proteomes" id="UP000318704">
    <property type="component" value="Chromosome"/>
</dbReference>
<proteinExistence type="predicted"/>
<reference evidence="1 2" key="1">
    <citation type="submission" date="2019-03" db="EMBL/GenBank/DDBJ databases">
        <title>Deep-cultivation of Planctomycetes and their phenomic and genomic characterization uncovers novel biology.</title>
        <authorList>
            <person name="Wiegand S."/>
            <person name="Jogler M."/>
            <person name="Boedeker C."/>
            <person name="Pinto D."/>
            <person name="Vollmers J."/>
            <person name="Rivas-Marin E."/>
            <person name="Kohn T."/>
            <person name="Peeters S.H."/>
            <person name="Heuer A."/>
            <person name="Rast P."/>
            <person name="Oberbeckmann S."/>
            <person name="Bunk B."/>
            <person name="Jeske O."/>
            <person name="Meyerdierks A."/>
            <person name="Storesund J.E."/>
            <person name="Kallscheuer N."/>
            <person name="Luecker S."/>
            <person name="Lage O.M."/>
            <person name="Pohl T."/>
            <person name="Merkel B.J."/>
            <person name="Hornburger P."/>
            <person name="Mueller R.-W."/>
            <person name="Bruemmer F."/>
            <person name="Labrenz M."/>
            <person name="Spormann A.M."/>
            <person name="Op den Camp H."/>
            <person name="Overmann J."/>
            <person name="Amann R."/>
            <person name="Jetten M.S.M."/>
            <person name="Mascher T."/>
            <person name="Medema M.H."/>
            <person name="Devos D.P."/>
            <person name="Kaster A.-K."/>
            <person name="Ovreas L."/>
            <person name="Rohde M."/>
            <person name="Galperin M.Y."/>
            <person name="Jogler C."/>
        </authorList>
    </citation>
    <scope>NUCLEOTIDE SEQUENCE [LARGE SCALE GENOMIC DNA]</scope>
    <source>
        <strain evidence="1 2">V144</strain>
    </source>
</reference>
<gene>
    <name evidence="1" type="ORF">V144x_22540</name>
</gene>
<dbReference type="KEGG" id="gaw:V144x_22540"/>
<organism evidence="1 2">
    <name type="scientific">Gimesia aquarii</name>
    <dbReference type="NCBI Taxonomy" id="2527964"/>
    <lineage>
        <taxon>Bacteria</taxon>
        <taxon>Pseudomonadati</taxon>
        <taxon>Planctomycetota</taxon>
        <taxon>Planctomycetia</taxon>
        <taxon>Planctomycetales</taxon>
        <taxon>Planctomycetaceae</taxon>
        <taxon>Gimesia</taxon>
    </lineage>
</organism>
<dbReference type="AlphaFoldDB" id="A0A517VUX8"/>
<accession>A0A517VUX8</accession>
<evidence type="ECO:0000313" key="1">
    <source>
        <dbReference type="EMBL" id="QDT96796.1"/>
    </source>
</evidence>
<protein>
    <submittedName>
        <fullName evidence="1">Uncharacterized protein</fullName>
    </submittedName>
</protein>
<name>A0A517VUX8_9PLAN</name>